<dbReference type="EMBL" id="AP027924">
    <property type="protein sequence ID" value="BED91679.1"/>
    <property type="molecule type" value="Genomic_DNA"/>
</dbReference>
<dbReference type="KEGG" id="ips:CfP315_0191"/>
<dbReference type="Proteomes" id="UP001337580">
    <property type="component" value="Chromosome"/>
</dbReference>
<organism evidence="2">
    <name type="scientific">Candidatus Improbicoccus pseudotrichonymphae</name>
    <dbReference type="NCBI Taxonomy" id="3033792"/>
    <lineage>
        <taxon>Bacteria</taxon>
        <taxon>Bacillati</taxon>
        <taxon>Bacillota</taxon>
        <taxon>Clostridia</taxon>
        <taxon>Candidatus Improbicoccus</taxon>
    </lineage>
</organism>
<sequence length="188" mass="20384">MANIGMKLLKYAILSEDETTYGIVKTMGKAISASISINTSEGSLYADDTLAEFETSFQSANVTLTLDDDNDTVFSEILGKTMDTTSGIVSSSINDNSPYIGFGYIVSKVKNNVKTYRAQFFPKIKFKPFIPDANTKGDSITYGTPSIEGTTIANNSGIWEQHVDKTTEAEAITALTAFFVQVTPPIND</sequence>
<gene>
    <name evidence="1" type="ORF">CfP315_0191</name>
    <name evidence="2" type="ORF">CfP315_0601</name>
</gene>
<protein>
    <submittedName>
        <fullName evidence="1">Major tail protein</fullName>
    </submittedName>
    <submittedName>
        <fullName evidence="2">Phage tail protein</fullName>
    </submittedName>
</protein>
<dbReference type="AlphaFoldDB" id="A0AA48HVB2"/>
<accession>A0AA48HVB2</accession>
<reference evidence="2" key="1">
    <citation type="journal article" date="2023" name="ISME J.">
        <title>Emergence of putative energy parasites within Clostridia revealed by genome analysis of a novel endosymbiotic clade.</title>
        <authorList>
            <person name="Takahashi K."/>
            <person name="Kuwahara H."/>
            <person name="Horikawa Y."/>
            <person name="Izawa K."/>
            <person name="Kato D."/>
            <person name="Inagaki T."/>
            <person name="Yuki M."/>
            <person name="Ohkuma M."/>
            <person name="Hongoh Y."/>
        </authorList>
    </citation>
    <scope>NUCLEOTIDE SEQUENCE</scope>
    <source>
        <strain evidence="2">CfP3-15</strain>
    </source>
</reference>
<name>A0AA48HVB2_9FIRM</name>
<dbReference type="NCBIfam" id="TIGR01603">
    <property type="entry name" value="maj_tail_phi13"/>
    <property type="match status" value="1"/>
</dbReference>
<proteinExistence type="predicted"/>
<dbReference type="EMBL" id="AP027924">
    <property type="protein sequence ID" value="BED92028.1"/>
    <property type="molecule type" value="Genomic_DNA"/>
</dbReference>
<evidence type="ECO:0000313" key="1">
    <source>
        <dbReference type="EMBL" id="BED91679.1"/>
    </source>
</evidence>
<dbReference type="KEGG" id="ips:CfP315_0601"/>
<dbReference type="InterPro" id="IPR006490">
    <property type="entry name" value="Maj_tail_phi13"/>
</dbReference>
<evidence type="ECO:0000313" key="2">
    <source>
        <dbReference type="EMBL" id="BED92028.1"/>
    </source>
</evidence>